<dbReference type="InterPro" id="IPR012944">
    <property type="entry name" value="SusD_RagB_dom"/>
</dbReference>
<dbReference type="Pfam" id="PF14322">
    <property type="entry name" value="SusD-like_3"/>
    <property type="match status" value="1"/>
</dbReference>
<reference evidence="9" key="1">
    <citation type="submission" date="2022-01" db="EMBL/GenBank/DDBJ databases">
        <title>Novel bile acid biosynthetic pathways are enriched in the microbiome of centenarians.</title>
        <authorList>
            <person name="Sato Y."/>
            <person name="Atarashi K."/>
            <person name="Plichta R.D."/>
            <person name="Arai Y."/>
            <person name="Sasajima S."/>
            <person name="Kearney M.S."/>
            <person name="Suda W."/>
            <person name="Takeshita K."/>
            <person name="Sasaki T."/>
            <person name="Okamoto S."/>
            <person name="Skelly N.A."/>
            <person name="Okamura Y."/>
            <person name="Vlamakis H."/>
            <person name="Li Y."/>
            <person name="Tanoue T."/>
            <person name="Takei H."/>
            <person name="Nittono H."/>
            <person name="Narushima S."/>
            <person name="Irie J."/>
            <person name="Itoh H."/>
            <person name="Moriya K."/>
            <person name="Sugiura Y."/>
            <person name="Suematsu M."/>
            <person name="Moritoki N."/>
            <person name="Shibata S."/>
            <person name="Littman R.D."/>
            <person name="Fischbach A.M."/>
            <person name="Uwamino Y."/>
            <person name="Inoue T."/>
            <person name="Honda A."/>
            <person name="Hattori M."/>
            <person name="Murai T."/>
            <person name="Xavier J.R."/>
            <person name="Hirose N."/>
            <person name="Honda K."/>
        </authorList>
    </citation>
    <scope>NUCLEOTIDE SEQUENCE</scope>
    <source>
        <strain evidence="9">CE91-St7</strain>
    </source>
</reference>
<feature type="chain" id="PRO_5041282868" description="RagB/SusD family nutrient uptake outer membrane protein" evidence="6">
    <location>
        <begin position="27"/>
        <end position="541"/>
    </location>
</feature>
<comment type="subcellular location">
    <subcellularLocation>
        <location evidence="1">Cell outer membrane</location>
    </subcellularLocation>
</comment>
<comment type="similarity">
    <text evidence="2">Belongs to the SusD family.</text>
</comment>
<evidence type="ECO:0000259" key="7">
    <source>
        <dbReference type="Pfam" id="PF07980"/>
    </source>
</evidence>
<feature type="signal peptide" evidence="6">
    <location>
        <begin position="1"/>
        <end position="26"/>
    </location>
</feature>
<keyword evidence="3 6" id="KW-0732">Signal</keyword>
<dbReference type="InterPro" id="IPR011990">
    <property type="entry name" value="TPR-like_helical_dom_sf"/>
</dbReference>
<feature type="domain" description="RagB/SusD" evidence="7">
    <location>
        <begin position="274"/>
        <end position="540"/>
    </location>
</feature>
<dbReference type="EMBL" id="BQOB01000001">
    <property type="protein sequence ID" value="GKH82135.1"/>
    <property type="molecule type" value="Genomic_DNA"/>
</dbReference>
<comment type="caution">
    <text evidence="9">The sequence shown here is derived from an EMBL/GenBank/DDBJ whole genome shotgun (WGS) entry which is preliminary data.</text>
</comment>
<evidence type="ECO:0008006" key="11">
    <source>
        <dbReference type="Google" id="ProtNLM"/>
    </source>
</evidence>
<organism evidence="9 10">
    <name type="scientific">Phocaeicola dorei</name>
    <dbReference type="NCBI Taxonomy" id="357276"/>
    <lineage>
        <taxon>Bacteria</taxon>
        <taxon>Pseudomonadati</taxon>
        <taxon>Bacteroidota</taxon>
        <taxon>Bacteroidia</taxon>
        <taxon>Bacteroidales</taxon>
        <taxon>Bacteroidaceae</taxon>
        <taxon>Phocaeicola</taxon>
    </lineage>
</organism>
<name>A0AA37KK25_9BACT</name>
<dbReference type="Pfam" id="PF07980">
    <property type="entry name" value="SusD_RagB"/>
    <property type="match status" value="1"/>
</dbReference>
<dbReference type="InterPro" id="IPR033985">
    <property type="entry name" value="SusD-like_N"/>
</dbReference>
<evidence type="ECO:0000256" key="5">
    <source>
        <dbReference type="ARBA" id="ARBA00023237"/>
    </source>
</evidence>
<gene>
    <name evidence="9" type="ORF">CE91St7_30190</name>
</gene>
<dbReference type="Proteomes" id="UP001055104">
    <property type="component" value="Unassembled WGS sequence"/>
</dbReference>
<accession>A0AA37KK25</accession>
<proteinExistence type="inferred from homology"/>
<dbReference type="GO" id="GO:0009279">
    <property type="term" value="C:cell outer membrane"/>
    <property type="evidence" value="ECO:0007669"/>
    <property type="project" value="UniProtKB-SubCell"/>
</dbReference>
<protein>
    <recommendedName>
        <fullName evidence="11">RagB/SusD family nutrient uptake outer membrane protein</fullName>
    </recommendedName>
</protein>
<dbReference type="AlphaFoldDB" id="A0AA37KK25"/>
<evidence type="ECO:0000259" key="8">
    <source>
        <dbReference type="Pfam" id="PF14322"/>
    </source>
</evidence>
<evidence type="ECO:0000256" key="6">
    <source>
        <dbReference type="SAM" id="SignalP"/>
    </source>
</evidence>
<evidence type="ECO:0000256" key="2">
    <source>
        <dbReference type="ARBA" id="ARBA00006275"/>
    </source>
</evidence>
<evidence type="ECO:0000256" key="3">
    <source>
        <dbReference type="ARBA" id="ARBA00022729"/>
    </source>
</evidence>
<dbReference type="SUPFAM" id="SSF48452">
    <property type="entry name" value="TPR-like"/>
    <property type="match status" value="1"/>
</dbReference>
<keyword evidence="4" id="KW-0472">Membrane</keyword>
<dbReference type="Gene3D" id="1.25.40.390">
    <property type="match status" value="1"/>
</dbReference>
<sequence>MLVFKKSIKMKRYIIALLMASALVSCEDFLNLDSKTKITGHYLTSADGVQREAAALYDLDRGMVANDDADLYFIDMADCQTDLVCYRSGGNNSMFRIENLLPTTGVFNSYWRHQYKVIGKANEIISNAETLGLNDLGIKRAWGEAKFFRARAYFSLWKRYERLYLNLEPVTVNNLEREFKPSEGEEILSVIRKDLDDAIEALDWKLPSGLTSDQYGRITKGVAKHVRAQVAMWDKDWDTVIEHGEDIFAHTEIHEMEAKLEDVFLKGENLRSKEVLWAYQFSKNLGGGGHGVPLAGHRLAVTTTAQYRKISGCIPDINQGGYGWGRIYPNQYLLDLYDTEKDTRYSKMYIHEYYYSDPTYPKYGQAIDPSKYKSNYINSLHPMSKKYFDQWTNADQPDRTTSFKDAIVYRMGETALMLCEAYFNKEGATSSKALEYYNKTWQRAGNESETSLTMDKIIDEYARECNFEGVRWPLLKRLGILGERVKFHAGETMEENPYLDSDYTHARENFVIGKHEIWPIPQTQIDLMGGEKVFPQNKGWY</sequence>
<dbReference type="PROSITE" id="PS51257">
    <property type="entry name" value="PROKAR_LIPOPROTEIN"/>
    <property type="match status" value="1"/>
</dbReference>
<feature type="domain" description="SusD-like N-terminal" evidence="8">
    <location>
        <begin position="77"/>
        <end position="202"/>
    </location>
</feature>
<evidence type="ECO:0000313" key="10">
    <source>
        <dbReference type="Proteomes" id="UP001055104"/>
    </source>
</evidence>
<evidence type="ECO:0000256" key="1">
    <source>
        <dbReference type="ARBA" id="ARBA00004442"/>
    </source>
</evidence>
<evidence type="ECO:0000256" key="4">
    <source>
        <dbReference type="ARBA" id="ARBA00023136"/>
    </source>
</evidence>
<keyword evidence="5" id="KW-0998">Cell outer membrane</keyword>
<evidence type="ECO:0000313" key="9">
    <source>
        <dbReference type="EMBL" id="GKH82135.1"/>
    </source>
</evidence>